<keyword evidence="3" id="KW-1185">Reference proteome</keyword>
<dbReference type="SUPFAM" id="SSF53300">
    <property type="entry name" value="vWA-like"/>
    <property type="match status" value="1"/>
</dbReference>
<dbReference type="PANTHER" id="PTHR24020:SF20">
    <property type="entry name" value="PH DOMAIN-CONTAINING PROTEIN"/>
    <property type="match status" value="1"/>
</dbReference>
<sequence>FAITQFSSRTTTHFYFNQFSASNWQNQIDQISQLNEGTYTAAAIRNVVEDVFSPLNGSRANVTKILIVITDGESHDRTSLPGTIKLADDKKIIRFAIG</sequence>
<dbReference type="Gene3D" id="3.40.50.410">
    <property type="entry name" value="von Willebrand factor, type A domain"/>
    <property type="match status" value="1"/>
</dbReference>
<dbReference type="InterPro" id="IPR002035">
    <property type="entry name" value="VWF_A"/>
</dbReference>
<feature type="non-terminal residue" evidence="2">
    <location>
        <position position="1"/>
    </location>
</feature>
<dbReference type="InterPro" id="IPR050525">
    <property type="entry name" value="ECM_Assembly_Org"/>
</dbReference>
<dbReference type="PROSITE" id="PS50234">
    <property type="entry name" value="VWFA"/>
    <property type="match status" value="1"/>
</dbReference>
<dbReference type="PANTHER" id="PTHR24020">
    <property type="entry name" value="COLLAGEN ALPHA"/>
    <property type="match status" value="1"/>
</dbReference>
<name>A0ABV0T3T8_9TELE</name>
<comment type="caution">
    <text evidence="2">The sequence shown here is derived from an EMBL/GenBank/DDBJ whole genome shotgun (WGS) entry which is preliminary data.</text>
</comment>
<evidence type="ECO:0000313" key="3">
    <source>
        <dbReference type="Proteomes" id="UP001482620"/>
    </source>
</evidence>
<feature type="domain" description="VWFA" evidence="1">
    <location>
        <begin position="1"/>
        <end position="98"/>
    </location>
</feature>
<organism evidence="2 3">
    <name type="scientific">Ilyodon furcidens</name>
    <name type="common">goldbreast splitfin</name>
    <dbReference type="NCBI Taxonomy" id="33524"/>
    <lineage>
        <taxon>Eukaryota</taxon>
        <taxon>Metazoa</taxon>
        <taxon>Chordata</taxon>
        <taxon>Craniata</taxon>
        <taxon>Vertebrata</taxon>
        <taxon>Euteleostomi</taxon>
        <taxon>Actinopterygii</taxon>
        <taxon>Neopterygii</taxon>
        <taxon>Teleostei</taxon>
        <taxon>Neoteleostei</taxon>
        <taxon>Acanthomorphata</taxon>
        <taxon>Ovalentaria</taxon>
        <taxon>Atherinomorphae</taxon>
        <taxon>Cyprinodontiformes</taxon>
        <taxon>Goodeidae</taxon>
        <taxon>Ilyodon</taxon>
    </lineage>
</organism>
<accession>A0ABV0T3T8</accession>
<dbReference type="Pfam" id="PF00092">
    <property type="entry name" value="VWA"/>
    <property type="match status" value="1"/>
</dbReference>
<evidence type="ECO:0000313" key="2">
    <source>
        <dbReference type="EMBL" id="MEQ2227545.1"/>
    </source>
</evidence>
<reference evidence="2 3" key="1">
    <citation type="submission" date="2021-06" db="EMBL/GenBank/DDBJ databases">
        <authorList>
            <person name="Palmer J.M."/>
        </authorList>
    </citation>
    <scope>NUCLEOTIDE SEQUENCE [LARGE SCALE GENOMIC DNA]</scope>
    <source>
        <strain evidence="3">if_2019</strain>
        <tissue evidence="2">Muscle</tissue>
    </source>
</reference>
<evidence type="ECO:0000259" key="1">
    <source>
        <dbReference type="PROSITE" id="PS50234"/>
    </source>
</evidence>
<dbReference type="InterPro" id="IPR036465">
    <property type="entry name" value="vWFA_dom_sf"/>
</dbReference>
<protein>
    <recommendedName>
        <fullName evidence="1">VWFA domain-containing protein</fullName>
    </recommendedName>
</protein>
<dbReference type="EMBL" id="JAHRIQ010021621">
    <property type="protein sequence ID" value="MEQ2227545.1"/>
    <property type="molecule type" value="Genomic_DNA"/>
</dbReference>
<gene>
    <name evidence="2" type="ORF">ILYODFUR_038714</name>
</gene>
<proteinExistence type="predicted"/>
<dbReference type="Proteomes" id="UP001482620">
    <property type="component" value="Unassembled WGS sequence"/>
</dbReference>
<feature type="non-terminal residue" evidence="2">
    <location>
        <position position="98"/>
    </location>
</feature>